<organism evidence="2 3">
    <name type="scientific">Cannabis sativa</name>
    <name type="common">Hemp</name>
    <name type="synonym">Marijuana</name>
    <dbReference type="NCBI Taxonomy" id="3483"/>
    <lineage>
        <taxon>Eukaryota</taxon>
        <taxon>Viridiplantae</taxon>
        <taxon>Streptophyta</taxon>
        <taxon>Embryophyta</taxon>
        <taxon>Tracheophyta</taxon>
        <taxon>Spermatophyta</taxon>
        <taxon>Magnoliopsida</taxon>
        <taxon>eudicotyledons</taxon>
        <taxon>Gunneridae</taxon>
        <taxon>Pentapetalae</taxon>
        <taxon>rosids</taxon>
        <taxon>fabids</taxon>
        <taxon>Rosales</taxon>
        <taxon>Cannabaceae</taxon>
        <taxon>Cannabis</taxon>
    </lineage>
</organism>
<dbReference type="AlphaFoldDB" id="A0A803Q4Z1"/>
<name>A0A803Q4Z1_CANSA</name>
<feature type="region of interest" description="Disordered" evidence="1">
    <location>
        <begin position="63"/>
        <end position="86"/>
    </location>
</feature>
<dbReference type="EnsemblPlants" id="evm.model.07.404">
    <property type="protein sequence ID" value="cds.evm.model.07.404"/>
    <property type="gene ID" value="evm.TU.07.404"/>
</dbReference>
<accession>A0A803Q4Z1</accession>
<dbReference type="Gramene" id="evm.model.07.404">
    <property type="protein sequence ID" value="cds.evm.model.07.404"/>
    <property type="gene ID" value="evm.TU.07.404"/>
</dbReference>
<protein>
    <submittedName>
        <fullName evidence="2">Uncharacterized protein</fullName>
    </submittedName>
</protein>
<feature type="compositionally biased region" description="Polar residues" evidence="1">
    <location>
        <begin position="65"/>
        <end position="86"/>
    </location>
</feature>
<dbReference type="EMBL" id="UZAU01000632">
    <property type="status" value="NOT_ANNOTATED_CDS"/>
    <property type="molecule type" value="Genomic_DNA"/>
</dbReference>
<evidence type="ECO:0000256" key="1">
    <source>
        <dbReference type="SAM" id="MobiDB-lite"/>
    </source>
</evidence>
<evidence type="ECO:0000313" key="3">
    <source>
        <dbReference type="Proteomes" id="UP000596661"/>
    </source>
</evidence>
<reference evidence="2" key="2">
    <citation type="submission" date="2021-03" db="UniProtKB">
        <authorList>
            <consortium name="EnsemblPlants"/>
        </authorList>
    </citation>
    <scope>IDENTIFICATION</scope>
</reference>
<reference evidence="2" key="1">
    <citation type="submission" date="2018-11" db="EMBL/GenBank/DDBJ databases">
        <authorList>
            <person name="Grassa J C."/>
        </authorList>
    </citation>
    <scope>NUCLEOTIDE SEQUENCE [LARGE SCALE GENOMIC DNA]</scope>
</reference>
<sequence>MIKQPAAPSVLRVGGGPMCIVRCPAGRAVVARVGDGIARVYGLWPWPMARAVKLSRALNDEGMARSSSYGDSSTAINGKSNDNNIQGHEYDQHHHHHNVDLHLRLAIAPT</sequence>
<proteinExistence type="predicted"/>
<dbReference type="Proteomes" id="UP000596661">
    <property type="component" value="Chromosome 7"/>
</dbReference>
<evidence type="ECO:0000313" key="2">
    <source>
        <dbReference type="EnsemblPlants" id="cds.evm.model.07.404"/>
    </source>
</evidence>
<keyword evidence="3" id="KW-1185">Reference proteome</keyword>